<keyword evidence="3" id="KW-0119">Carbohydrate metabolism</keyword>
<evidence type="ECO:0000256" key="1">
    <source>
        <dbReference type="ARBA" id="ARBA00022679"/>
    </source>
</evidence>
<evidence type="ECO:0000313" key="5">
    <source>
        <dbReference type="EMBL" id="CAA7261835.1"/>
    </source>
</evidence>
<dbReference type="InterPro" id="IPR019378">
    <property type="entry name" value="GDP-Fuc_O-FucTrfase"/>
</dbReference>
<keyword evidence="1" id="KW-0808">Transferase</keyword>
<organism evidence="5 6">
    <name type="scientific">Cyclocybe aegerita</name>
    <name type="common">Black poplar mushroom</name>
    <name type="synonym">Agrocybe aegerita</name>
    <dbReference type="NCBI Taxonomy" id="1973307"/>
    <lineage>
        <taxon>Eukaryota</taxon>
        <taxon>Fungi</taxon>
        <taxon>Dikarya</taxon>
        <taxon>Basidiomycota</taxon>
        <taxon>Agaricomycotina</taxon>
        <taxon>Agaricomycetes</taxon>
        <taxon>Agaricomycetidae</taxon>
        <taxon>Agaricales</taxon>
        <taxon>Agaricineae</taxon>
        <taxon>Bolbitiaceae</taxon>
        <taxon>Cyclocybe</taxon>
    </lineage>
</organism>
<gene>
    <name evidence="5" type="ORF">AAE3_LOCUS4047</name>
</gene>
<evidence type="ECO:0000256" key="2">
    <source>
        <dbReference type="ARBA" id="ARBA00023253"/>
    </source>
</evidence>
<proteinExistence type="predicted"/>
<feature type="transmembrane region" description="Helical" evidence="4">
    <location>
        <begin position="37"/>
        <end position="58"/>
    </location>
</feature>
<dbReference type="AlphaFoldDB" id="A0A8S0VR09"/>
<dbReference type="GO" id="GO:0016740">
    <property type="term" value="F:transferase activity"/>
    <property type="evidence" value="ECO:0007669"/>
    <property type="project" value="UniProtKB-KW"/>
</dbReference>
<keyword evidence="2" id="KW-0294">Fucose metabolism</keyword>
<dbReference type="Gene3D" id="3.40.50.11350">
    <property type="match status" value="1"/>
</dbReference>
<dbReference type="EMBL" id="CACVBS010000034">
    <property type="protein sequence ID" value="CAA7261835.1"/>
    <property type="molecule type" value="Genomic_DNA"/>
</dbReference>
<evidence type="ECO:0000256" key="3">
    <source>
        <dbReference type="ARBA" id="ARBA00023277"/>
    </source>
</evidence>
<keyword evidence="6" id="KW-1185">Reference proteome</keyword>
<keyword evidence="4" id="KW-0472">Membrane</keyword>
<dbReference type="Proteomes" id="UP000467700">
    <property type="component" value="Unassembled WGS sequence"/>
</dbReference>
<dbReference type="CDD" id="cd11296">
    <property type="entry name" value="O-FucT_like"/>
    <property type="match status" value="1"/>
</dbReference>
<sequence length="512" mass="57951">MEPSTLLSIGSLVAFPHCAPSTSTVSAMQIVFVRGLAGVGALFLLGISLCILGLPGALQGLQLSLIRGKAIADGQAPFDIDMPLDKPTKPKDASKCGSEDARIRPVEPVIPEWDSSRFLKGPPAKHFRDNLRDDAYYVTAWSNAGFTNQFMSYVNMIYMGIISDRIPIIPPFGPDDHISYEGGTLQFSRVFNLTQAKKTLNRPLLEWHELKQEGSATSVIEPAPQDGEALGCWSTRHETDPNPLRIRSVVTHLKLDIAYTRIPLNARHSPDNKDHDFLVFNQLVPYIFPKTPWQAPSSFPLMQASPLGQKLPPDEQMTCFDFLYYVTSSREEYEWRFSWSPAWRMVATHLRFTDELMSMAEGYLRRAFQVPDRIPPFIAVHMRRGDFGHQCWDGRAQEQCFVPLENYRKAVETVQKELLEKKGIQVQRVVLMSDELDPKFWEETYKLGWSRFDHTEERTLEKYGEWYPPLIDSVAQSMAAGFVGTGDSTYSLVSARRVEDWNGGPAVMVPRN</sequence>
<name>A0A8S0VR09_CYCAE</name>
<comment type="caution">
    <text evidence="5">The sequence shown here is derived from an EMBL/GenBank/DDBJ whole genome shotgun (WGS) entry which is preliminary data.</text>
</comment>
<dbReference type="OrthoDB" id="423313at2759"/>
<evidence type="ECO:0000256" key="4">
    <source>
        <dbReference type="SAM" id="Phobius"/>
    </source>
</evidence>
<accession>A0A8S0VR09</accession>
<evidence type="ECO:0000313" key="6">
    <source>
        <dbReference type="Proteomes" id="UP000467700"/>
    </source>
</evidence>
<keyword evidence="4" id="KW-1133">Transmembrane helix</keyword>
<evidence type="ECO:0008006" key="7">
    <source>
        <dbReference type="Google" id="ProtNLM"/>
    </source>
</evidence>
<reference evidence="5 6" key="1">
    <citation type="submission" date="2020-01" db="EMBL/GenBank/DDBJ databases">
        <authorList>
            <person name="Gupta K D."/>
        </authorList>
    </citation>
    <scope>NUCLEOTIDE SEQUENCE [LARGE SCALE GENOMIC DNA]</scope>
</reference>
<dbReference type="GO" id="GO:0006004">
    <property type="term" value="P:fucose metabolic process"/>
    <property type="evidence" value="ECO:0007669"/>
    <property type="project" value="UniProtKB-KW"/>
</dbReference>
<dbReference type="Pfam" id="PF10250">
    <property type="entry name" value="O-FucT"/>
    <property type="match status" value="1"/>
</dbReference>
<protein>
    <recommendedName>
        <fullName evidence="7">O-fucosyltransferase family protein</fullName>
    </recommendedName>
</protein>
<keyword evidence="4" id="KW-0812">Transmembrane</keyword>